<dbReference type="GO" id="GO:0005737">
    <property type="term" value="C:cytoplasm"/>
    <property type="evidence" value="ECO:0007669"/>
    <property type="project" value="UniProtKB-SubCell"/>
</dbReference>
<evidence type="ECO:0000313" key="6">
    <source>
        <dbReference type="EMBL" id="CDW27082.1"/>
    </source>
</evidence>
<dbReference type="GeneID" id="121122787"/>
<evidence type="ECO:0000256" key="1">
    <source>
        <dbReference type="ARBA" id="ARBA00004496"/>
    </source>
</evidence>
<keyword evidence="3" id="KW-0677">Repeat</keyword>
<evidence type="ECO:0000256" key="2">
    <source>
        <dbReference type="ARBA" id="ARBA00022490"/>
    </source>
</evidence>
<dbReference type="Gene3D" id="2.30.42.10">
    <property type="match status" value="5"/>
</dbReference>
<dbReference type="PANTHER" id="PTHR46227">
    <property type="entry name" value="GLUTAMATE RECEPTOR-INTERACTING PROTEIN GRIP"/>
    <property type="match status" value="1"/>
</dbReference>
<dbReference type="CDD" id="cd06685">
    <property type="entry name" value="PDZ7_GRIP1-2-like"/>
    <property type="match status" value="1"/>
</dbReference>
<name>A0A0K2TN80_LEPSM</name>
<feature type="region of interest" description="Disordered" evidence="4">
    <location>
        <begin position="542"/>
        <end position="562"/>
    </location>
</feature>
<dbReference type="InterPro" id="IPR036034">
    <property type="entry name" value="PDZ_sf"/>
</dbReference>
<accession>A0A0K2TN80</accession>
<dbReference type="InterPro" id="IPR043545">
    <property type="entry name" value="GRIP1/2"/>
</dbReference>
<dbReference type="PANTHER" id="PTHR46227:SF2">
    <property type="entry name" value="FI03335P"/>
    <property type="match status" value="1"/>
</dbReference>
<dbReference type="InterPro" id="IPR041489">
    <property type="entry name" value="PDZ_6"/>
</dbReference>
<feature type="compositionally biased region" description="Basic residues" evidence="4">
    <location>
        <begin position="23"/>
        <end position="35"/>
    </location>
</feature>
<dbReference type="GO" id="GO:0098887">
    <property type="term" value="P:neurotransmitter receptor transport, endosome to postsynaptic membrane"/>
    <property type="evidence" value="ECO:0007669"/>
    <property type="project" value="TreeGrafter"/>
</dbReference>
<feature type="domain" description="PDZ" evidence="5">
    <location>
        <begin position="283"/>
        <end position="358"/>
    </location>
</feature>
<keyword evidence="6" id="KW-0675">Receptor</keyword>
<keyword evidence="2" id="KW-0963">Cytoplasm</keyword>
<feature type="compositionally biased region" description="Low complexity" evidence="4">
    <location>
        <begin position="397"/>
        <end position="416"/>
    </location>
</feature>
<evidence type="ECO:0000256" key="3">
    <source>
        <dbReference type="ARBA" id="ARBA00022737"/>
    </source>
</evidence>
<organism evidence="6">
    <name type="scientific">Lepeophtheirus salmonis</name>
    <name type="common">Salmon louse</name>
    <name type="synonym">Caligus salmonis</name>
    <dbReference type="NCBI Taxonomy" id="72036"/>
    <lineage>
        <taxon>Eukaryota</taxon>
        <taxon>Metazoa</taxon>
        <taxon>Ecdysozoa</taxon>
        <taxon>Arthropoda</taxon>
        <taxon>Crustacea</taxon>
        <taxon>Multicrustacea</taxon>
        <taxon>Hexanauplia</taxon>
        <taxon>Copepoda</taxon>
        <taxon>Siphonostomatoida</taxon>
        <taxon>Caligidae</taxon>
        <taxon>Lepeophtheirus</taxon>
    </lineage>
</organism>
<feature type="domain" description="PDZ" evidence="5">
    <location>
        <begin position="592"/>
        <end position="675"/>
    </location>
</feature>
<dbReference type="KEGG" id="lsm:121122787"/>
<sequence length="736" mass="81031">MRFWKSLKSTGESLAGTLERTARKNSPKPNNHHHRESGGHLHLSPNTPRSSRKVRAGSETSSGDPIYEDYYDYNNSLQSSGLTFVELIKRPGTHLGVIVSGGIDTGLTPKIVDLIPGSWAQRSDVLCIGDVIVSVNGISTETMTQKDLVKTLDVSDRIQLEVKYKLPSYRHRTHTRKITTKFIQITLKKENGSFGVVIRGGNHDDPRRVRPFTVMYVTHKSVANKEGTLRVNDRILSINGAALRGMKLPELQSLLYRQDGDTVFTVEYDVAIHPDHELGRPILVEIRKEGSDILGFGLNKCNDSGHVYIESVKQASLAERCGGIHVGDILLSVNGRAMSRNSDIDQISDLIRGENNRLVQLEILPGIFSNARSSRCSIPSPTYSTLSSSHHKRSKSSSRYPSGSSLGNGFQPSSTSPTPPKVTGKKVENMRRKFVAFTVELQRDGCTLGLTLATEDDADIPAPIFISGLVENGLAERTKTIQINDQVMEINGTPIHDKSLNEVIPLLQSSHEVIKLKLARLIAIPERDSSINGNTILRSNSVKLSRKPPLPSPSPSPRSLSGINTVSLLTPLLSRSSPSPVPLRPIPMEVHKIILFKDKVYEDFGFSVSDGLYDKGIYINRIRKGGPAHSCELLQPFDRILQINDTRTHEFDCCLAVPLIAAAGDKIELLVTRSGGPLPEIKDYPYSNGSTKTLSEITITEEHTNNPSSLMGTLKKDDEILAWIDSKSEDNGQRSS</sequence>
<reference evidence="6" key="1">
    <citation type="submission" date="2014-05" db="EMBL/GenBank/DDBJ databases">
        <authorList>
            <person name="Chronopoulou M."/>
        </authorList>
    </citation>
    <scope>NUCLEOTIDE SEQUENCE</scope>
    <source>
        <tissue evidence="6">Whole organism</tissue>
    </source>
</reference>
<dbReference type="RefSeq" id="XP_040573771.1">
    <property type="nucleotide sequence ID" value="XM_040717837.2"/>
</dbReference>
<feature type="domain" description="PDZ" evidence="5">
    <location>
        <begin position="438"/>
        <end position="522"/>
    </location>
</feature>
<comment type="subcellular location">
    <subcellularLocation>
        <location evidence="1">Cytoplasm</location>
    </subcellularLocation>
</comment>
<dbReference type="CTD" id="50391"/>
<dbReference type="InterPro" id="IPR001478">
    <property type="entry name" value="PDZ"/>
</dbReference>
<dbReference type="SMART" id="SM00228">
    <property type="entry name" value="PDZ"/>
    <property type="match status" value="5"/>
</dbReference>
<dbReference type="EMBL" id="HACA01009721">
    <property type="protein sequence ID" value="CDW27082.1"/>
    <property type="molecule type" value="Transcribed_RNA"/>
</dbReference>
<dbReference type="OrthoDB" id="75502at2759"/>
<proteinExistence type="predicted"/>
<dbReference type="AlphaFoldDB" id="A0A0K2TN80"/>
<feature type="region of interest" description="Disordered" evidence="4">
    <location>
        <begin position="374"/>
        <end position="427"/>
    </location>
</feature>
<dbReference type="PROSITE" id="PS50106">
    <property type="entry name" value="PDZ"/>
    <property type="match status" value="5"/>
</dbReference>
<evidence type="ECO:0000256" key="4">
    <source>
        <dbReference type="SAM" id="MobiDB-lite"/>
    </source>
</evidence>
<feature type="domain" description="PDZ" evidence="5">
    <location>
        <begin position="84"/>
        <end position="152"/>
    </location>
</feature>
<evidence type="ECO:0000259" key="5">
    <source>
        <dbReference type="PROSITE" id="PS50106"/>
    </source>
</evidence>
<feature type="region of interest" description="Disordered" evidence="4">
    <location>
        <begin position="1"/>
        <end position="65"/>
    </location>
</feature>
<dbReference type="Pfam" id="PF17820">
    <property type="entry name" value="PDZ_6"/>
    <property type="match status" value="1"/>
</dbReference>
<feature type="domain" description="PDZ" evidence="5">
    <location>
        <begin position="184"/>
        <end position="270"/>
    </location>
</feature>
<dbReference type="SUPFAM" id="SSF50156">
    <property type="entry name" value="PDZ domain-like"/>
    <property type="match status" value="5"/>
</dbReference>
<dbReference type="Pfam" id="PF00595">
    <property type="entry name" value="PDZ"/>
    <property type="match status" value="4"/>
</dbReference>
<protein>
    <submittedName>
        <fullName evidence="6">Glutamate receptorinteracting protein 2like [Xiphosphorus maculatus]</fullName>
    </submittedName>
</protein>